<keyword evidence="11 14" id="KW-0472">Membrane</keyword>
<evidence type="ECO:0000256" key="2">
    <source>
        <dbReference type="ARBA" id="ARBA00004167"/>
    </source>
</evidence>
<evidence type="ECO:0000256" key="7">
    <source>
        <dbReference type="ARBA" id="ARBA00022989"/>
    </source>
</evidence>
<feature type="transmembrane region" description="Helical" evidence="14">
    <location>
        <begin position="12"/>
        <end position="34"/>
    </location>
</feature>
<proteinExistence type="inferred from homology"/>
<evidence type="ECO:0000256" key="10">
    <source>
        <dbReference type="ARBA" id="ARBA00023033"/>
    </source>
</evidence>
<keyword evidence="4 12" id="KW-0349">Heme</keyword>
<dbReference type="InterPro" id="IPR036396">
    <property type="entry name" value="Cyt_P450_sf"/>
</dbReference>
<dbReference type="PANTHER" id="PTHR24305:SF157">
    <property type="entry name" value="N-ACETYLTRYPTOPHAN 6-HYDROXYLASE IVOC-RELATED"/>
    <property type="match status" value="1"/>
</dbReference>
<dbReference type="PRINTS" id="PR00385">
    <property type="entry name" value="P450"/>
</dbReference>
<dbReference type="PRINTS" id="PR00463">
    <property type="entry name" value="EP450I"/>
</dbReference>
<evidence type="ECO:0000313" key="16">
    <source>
        <dbReference type="Proteomes" id="UP000283841"/>
    </source>
</evidence>
<evidence type="ECO:0000256" key="8">
    <source>
        <dbReference type="ARBA" id="ARBA00023002"/>
    </source>
</evidence>
<dbReference type="Gene3D" id="1.10.630.10">
    <property type="entry name" value="Cytochrome P450"/>
    <property type="match status" value="1"/>
</dbReference>
<reference evidence="15 16" key="1">
    <citation type="journal article" date="2018" name="Front. Microbiol.">
        <title>Genomic and genetic insights into a cosmopolitan fungus, Paecilomyces variotii (Eurotiales).</title>
        <authorList>
            <person name="Urquhart A.S."/>
            <person name="Mondo S.J."/>
            <person name="Makela M.R."/>
            <person name="Hane J.K."/>
            <person name="Wiebenga A."/>
            <person name="He G."/>
            <person name="Mihaltcheva S."/>
            <person name="Pangilinan J."/>
            <person name="Lipzen A."/>
            <person name="Barry K."/>
            <person name="de Vries R.P."/>
            <person name="Grigoriev I.V."/>
            <person name="Idnurm A."/>
        </authorList>
    </citation>
    <scope>NUCLEOTIDE SEQUENCE [LARGE SCALE GENOMIC DNA]</scope>
    <source>
        <strain evidence="15 16">CBS 101075</strain>
    </source>
</reference>
<comment type="subcellular location">
    <subcellularLocation>
        <location evidence="2">Membrane</location>
        <topology evidence="2">Single-pass membrane protein</topology>
    </subcellularLocation>
</comment>
<dbReference type="InterPro" id="IPR017972">
    <property type="entry name" value="Cyt_P450_CS"/>
</dbReference>
<comment type="caution">
    <text evidence="15">The sequence shown here is derived from an EMBL/GenBank/DDBJ whole genome shotgun (WGS) entry which is preliminary data.</text>
</comment>
<evidence type="ECO:0000256" key="13">
    <source>
        <dbReference type="RuleBase" id="RU000461"/>
    </source>
</evidence>
<protein>
    <submittedName>
        <fullName evidence="15">Cytochrome P450</fullName>
    </submittedName>
</protein>
<dbReference type="GO" id="GO:0005506">
    <property type="term" value="F:iron ion binding"/>
    <property type="evidence" value="ECO:0007669"/>
    <property type="project" value="InterPro"/>
</dbReference>
<dbReference type="GO" id="GO:0016705">
    <property type="term" value="F:oxidoreductase activity, acting on paired donors, with incorporation or reduction of molecular oxygen"/>
    <property type="evidence" value="ECO:0007669"/>
    <property type="project" value="InterPro"/>
</dbReference>
<evidence type="ECO:0000256" key="6">
    <source>
        <dbReference type="ARBA" id="ARBA00022723"/>
    </source>
</evidence>
<evidence type="ECO:0000256" key="4">
    <source>
        <dbReference type="ARBA" id="ARBA00022617"/>
    </source>
</evidence>
<dbReference type="GO" id="GO:0004497">
    <property type="term" value="F:monooxygenase activity"/>
    <property type="evidence" value="ECO:0007669"/>
    <property type="project" value="UniProtKB-KW"/>
</dbReference>
<organism evidence="15 16">
    <name type="scientific">Byssochlamys spectabilis</name>
    <name type="common">Paecilomyces variotii</name>
    <dbReference type="NCBI Taxonomy" id="264951"/>
    <lineage>
        <taxon>Eukaryota</taxon>
        <taxon>Fungi</taxon>
        <taxon>Dikarya</taxon>
        <taxon>Ascomycota</taxon>
        <taxon>Pezizomycotina</taxon>
        <taxon>Eurotiomycetes</taxon>
        <taxon>Eurotiomycetidae</taxon>
        <taxon>Eurotiales</taxon>
        <taxon>Thermoascaceae</taxon>
        <taxon>Paecilomyces</taxon>
    </lineage>
</organism>
<dbReference type="FunFam" id="1.10.630.10:FF:000069">
    <property type="entry name" value="Cytochrome P450, putative (Eurofung)"/>
    <property type="match status" value="1"/>
</dbReference>
<name>A0A443I7K1_BYSSP</name>
<dbReference type="Proteomes" id="UP000283841">
    <property type="component" value="Unassembled WGS sequence"/>
</dbReference>
<dbReference type="GeneID" id="39601506"/>
<evidence type="ECO:0000313" key="15">
    <source>
        <dbReference type="EMBL" id="RWR00070.1"/>
    </source>
</evidence>
<dbReference type="InterPro" id="IPR001128">
    <property type="entry name" value="Cyt_P450"/>
</dbReference>
<dbReference type="AlphaFoldDB" id="A0A443I7K1"/>
<evidence type="ECO:0000256" key="5">
    <source>
        <dbReference type="ARBA" id="ARBA00022692"/>
    </source>
</evidence>
<dbReference type="InterPro" id="IPR050121">
    <property type="entry name" value="Cytochrome_P450_monoxygenase"/>
</dbReference>
<dbReference type="RefSeq" id="XP_028489714.1">
    <property type="nucleotide sequence ID" value="XM_028632229.1"/>
</dbReference>
<keyword evidence="16" id="KW-1185">Reference proteome</keyword>
<comment type="cofactor">
    <cofactor evidence="1 12">
        <name>heme</name>
        <dbReference type="ChEBI" id="CHEBI:30413"/>
    </cofactor>
</comment>
<gene>
    <name evidence="15" type="ORF">C8Q69DRAFT_495335</name>
</gene>
<evidence type="ECO:0000256" key="14">
    <source>
        <dbReference type="SAM" id="Phobius"/>
    </source>
</evidence>
<sequence>MERPEVYNIDNIAFLLFLFLGTYAFVVIIYRLYLSPLSRFPGPKIAAVTWLYEFYHDAIRGGQYVWEIEKMHLRYGPIIRINPEELHVSDPDFYSILYSQQQKRNKTIIYSKQFGTPDAAIGTVEHHVHRMRRAALNPFFSKAGVYRLESVVQEKVDLMLDKLWEFRESGKLIPLNAMFAAFTNDVVMEYAFARCDNRLEHPDFDALFHEMMLSFSVLCHWTKYMNWILKLGHSIPLWLAKRLDEGMGKIVSFQTSIAHQIQDIQNGTDKSHETVSHKTIFHDILSSNLPESEKRLDRLAQEGQVIVGAGTETTSWALTVAMFHILENPSIRQRLEDELRSVKLNPDNNHDDNHNQKDSPKLSDLERLPYLTACIQECLRLSYGVTSRLARVAPDQVLKIAGYDIPPGTSVAMSSVLIHRDGNIFPEPEKFRPERWLENPRLDRYLVAFSKGSRQCLGINLAYAELYMALGGIFRTFAQREEDEKRLVLYETSSEDVEVVGDMFIPAVKKGFKGVRAVFERI</sequence>
<comment type="similarity">
    <text evidence="3 13">Belongs to the cytochrome P450 family.</text>
</comment>
<dbReference type="EMBL" id="RCNU01000001">
    <property type="protein sequence ID" value="RWR00070.1"/>
    <property type="molecule type" value="Genomic_DNA"/>
</dbReference>
<dbReference type="GO" id="GO:0016020">
    <property type="term" value="C:membrane"/>
    <property type="evidence" value="ECO:0007669"/>
    <property type="project" value="UniProtKB-SubCell"/>
</dbReference>
<evidence type="ECO:0000256" key="3">
    <source>
        <dbReference type="ARBA" id="ARBA00010617"/>
    </source>
</evidence>
<dbReference type="GO" id="GO:0020037">
    <property type="term" value="F:heme binding"/>
    <property type="evidence" value="ECO:0007669"/>
    <property type="project" value="InterPro"/>
</dbReference>
<dbReference type="STRING" id="264951.A0A443I7K1"/>
<keyword evidence="6 12" id="KW-0479">Metal-binding</keyword>
<dbReference type="InterPro" id="IPR002401">
    <property type="entry name" value="Cyt_P450_E_grp-I"/>
</dbReference>
<keyword evidence="9 12" id="KW-0408">Iron</keyword>
<keyword evidence="5 14" id="KW-0812">Transmembrane</keyword>
<keyword evidence="7 14" id="KW-1133">Transmembrane helix</keyword>
<evidence type="ECO:0000256" key="12">
    <source>
        <dbReference type="PIRSR" id="PIRSR602401-1"/>
    </source>
</evidence>
<accession>A0A443I7K1</accession>
<dbReference type="SUPFAM" id="SSF48264">
    <property type="entry name" value="Cytochrome P450"/>
    <property type="match status" value="1"/>
</dbReference>
<feature type="binding site" description="axial binding residue" evidence="12">
    <location>
        <position position="456"/>
    </location>
    <ligand>
        <name>heme</name>
        <dbReference type="ChEBI" id="CHEBI:30413"/>
    </ligand>
    <ligandPart>
        <name>Fe</name>
        <dbReference type="ChEBI" id="CHEBI:18248"/>
    </ligandPart>
</feature>
<dbReference type="VEuPathDB" id="FungiDB:C8Q69DRAFT_495335"/>
<keyword evidence="10 13" id="KW-0503">Monooxygenase</keyword>
<evidence type="ECO:0000256" key="9">
    <source>
        <dbReference type="ARBA" id="ARBA00023004"/>
    </source>
</evidence>
<evidence type="ECO:0000256" key="11">
    <source>
        <dbReference type="ARBA" id="ARBA00023136"/>
    </source>
</evidence>
<dbReference type="Pfam" id="PF00067">
    <property type="entry name" value="p450"/>
    <property type="match status" value="1"/>
</dbReference>
<evidence type="ECO:0000256" key="1">
    <source>
        <dbReference type="ARBA" id="ARBA00001971"/>
    </source>
</evidence>
<dbReference type="PROSITE" id="PS00086">
    <property type="entry name" value="CYTOCHROME_P450"/>
    <property type="match status" value="1"/>
</dbReference>
<keyword evidence="8 13" id="KW-0560">Oxidoreductase</keyword>
<dbReference type="PANTHER" id="PTHR24305">
    <property type="entry name" value="CYTOCHROME P450"/>
    <property type="match status" value="1"/>
</dbReference>
<dbReference type="CDD" id="cd11062">
    <property type="entry name" value="CYP58-like"/>
    <property type="match status" value="1"/>
</dbReference>